<evidence type="ECO:0000313" key="1">
    <source>
        <dbReference type="EMBL" id="CAI0384625.1"/>
    </source>
</evidence>
<evidence type="ECO:0008006" key="3">
    <source>
        <dbReference type="Google" id="ProtNLM"/>
    </source>
</evidence>
<comment type="caution">
    <text evidence="1">The sequence shown here is derived from an EMBL/GenBank/DDBJ whole genome shotgun (WGS) entry which is preliminary data.</text>
</comment>
<accession>A0AAV0HH20</accession>
<dbReference type="EMBL" id="CAMGYJ010000002">
    <property type="protein sequence ID" value="CAI0384625.1"/>
    <property type="molecule type" value="Genomic_DNA"/>
</dbReference>
<keyword evidence="2" id="KW-1185">Reference proteome</keyword>
<gene>
    <name evidence="1" type="ORF">LITE_LOCUS4459</name>
</gene>
<proteinExistence type="predicted"/>
<dbReference type="AlphaFoldDB" id="A0AAV0HH20"/>
<organism evidence="1 2">
    <name type="scientific">Linum tenue</name>
    <dbReference type="NCBI Taxonomy" id="586396"/>
    <lineage>
        <taxon>Eukaryota</taxon>
        <taxon>Viridiplantae</taxon>
        <taxon>Streptophyta</taxon>
        <taxon>Embryophyta</taxon>
        <taxon>Tracheophyta</taxon>
        <taxon>Spermatophyta</taxon>
        <taxon>Magnoliopsida</taxon>
        <taxon>eudicotyledons</taxon>
        <taxon>Gunneridae</taxon>
        <taxon>Pentapetalae</taxon>
        <taxon>rosids</taxon>
        <taxon>fabids</taxon>
        <taxon>Malpighiales</taxon>
        <taxon>Linaceae</taxon>
        <taxon>Linum</taxon>
    </lineage>
</organism>
<protein>
    <recommendedName>
        <fullName evidence="3">RNase H type-1 domain-containing protein</fullName>
    </recommendedName>
</protein>
<sequence length="119" mass="13827">MATSCLQLVRLLTEQSCSRSELGVVCRNIRRLVEERQGSFSHSYREANEAAHIMAHVRTRWDERIVWLDRPPIYLVDRIKLDDVAANSDNDLITGFCKKNMYILFVLFECMMEGTQLTS</sequence>
<evidence type="ECO:0000313" key="2">
    <source>
        <dbReference type="Proteomes" id="UP001154282"/>
    </source>
</evidence>
<name>A0AAV0HH20_9ROSI</name>
<reference evidence="1" key="1">
    <citation type="submission" date="2022-08" db="EMBL/GenBank/DDBJ databases">
        <authorList>
            <person name="Gutierrez-Valencia J."/>
        </authorList>
    </citation>
    <scope>NUCLEOTIDE SEQUENCE</scope>
</reference>
<dbReference type="Proteomes" id="UP001154282">
    <property type="component" value="Unassembled WGS sequence"/>
</dbReference>